<dbReference type="AlphaFoldDB" id="A0A445D4U4"/>
<accession>A0A445D4U4</accession>
<keyword evidence="4" id="KW-1185">Reference proteome</keyword>
<evidence type="ECO:0000313" key="3">
    <source>
        <dbReference type="EMBL" id="RYR58243.1"/>
    </source>
</evidence>
<gene>
    <name evidence="3" type="ORF">Ahy_A05g023899</name>
</gene>
<comment type="similarity">
    <text evidence="1">Belongs to the plant acyltransferase family.</text>
</comment>
<comment type="caution">
    <text evidence="3">The sequence shown here is derived from an EMBL/GenBank/DDBJ whole genome shotgun (WGS) entry which is preliminary data.</text>
</comment>
<dbReference type="InterPro" id="IPR050898">
    <property type="entry name" value="Plant_acyltransferase"/>
</dbReference>
<dbReference type="EMBL" id="SDMP01000005">
    <property type="protein sequence ID" value="RYR58243.1"/>
    <property type="molecule type" value="Genomic_DNA"/>
</dbReference>
<dbReference type="STRING" id="3818.A0A445D4U4"/>
<dbReference type="GO" id="GO:0016740">
    <property type="term" value="F:transferase activity"/>
    <property type="evidence" value="ECO:0007669"/>
    <property type="project" value="UniProtKB-KW"/>
</dbReference>
<name>A0A445D4U4_ARAHY</name>
<evidence type="ECO:0000256" key="1">
    <source>
        <dbReference type="ARBA" id="ARBA00009861"/>
    </source>
</evidence>
<organism evidence="3 4">
    <name type="scientific">Arachis hypogaea</name>
    <name type="common">Peanut</name>
    <dbReference type="NCBI Taxonomy" id="3818"/>
    <lineage>
        <taxon>Eukaryota</taxon>
        <taxon>Viridiplantae</taxon>
        <taxon>Streptophyta</taxon>
        <taxon>Embryophyta</taxon>
        <taxon>Tracheophyta</taxon>
        <taxon>Spermatophyta</taxon>
        <taxon>Magnoliopsida</taxon>
        <taxon>eudicotyledons</taxon>
        <taxon>Gunneridae</taxon>
        <taxon>Pentapetalae</taxon>
        <taxon>rosids</taxon>
        <taxon>fabids</taxon>
        <taxon>Fabales</taxon>
        <taxon>Fabaceae</taxon>
        <taxon>Papilionoideae</taxon>
        <taxon>50 kb inversion clade</taxon>
        <taxon>dalbergioids sensu lato</taxon>
        <taxon>Dalbergieae</taxon>
        <taxon>Pterocarpus clade</taxon>
        <taxon>Arachis</taxon>
    </lineage>
</organism>
<dbReference type="PANTHER" id="PTHR31147:SF66">
    <property type="entry name" value="OS05G0315700 PROTEIN"/>
    <property type="match status" value="1"/>
</dbReference>
<keyword evidence="2" id="KW-0808">Transferase</keyword>
<reference evidence="3 4" key="1">
    <citation type="submission" date="2019-01" db="EMBL/GenBank/DDBJ databases">
        <title>Sequencing of cultivated peanut Arachis hypogaea provides insights into genome evolution and oil improvement.</title>
        <authorList>
            <person name="Chen X."/>
        </authorList>
    </citation>
    <scope>NUCLEOTIDE SEQUENCE [LARGE SCALE GENOMIC DNA]</scope>
    <source>
        <strain evidence="4">cv. Fuhuasheng</strain>
        <tissue evidence="3">Leaves</tissue>
    </source>
</reference>
<sequence length="828" mass="91695">MVLQKSSSMVLKVRRKPAESVAPAGPTPRELKLLSDIDDQKGLRYHLPLVQFFPYQSSMAGKDPVHVIREALSKALVFYYPLAGRLREGPRGKLMVDCTGEGVLFIEADADVTLDYFGVDPLPPFPCFDELLFDVPFSDDGVTRLKCGGFIFATRFGIGSFFVPETHQESHSSTINTNNYHHLTTKLSSSNPPKLPSSLAPKRLMHCAACSLLVLLNLPPPSKSSLHAYGVVIQLHCNGKTLTKRFIPPLPEGYYGNAFVLPTAVSTVEMLCRRPLSYALELVKKAKKEATEEYVHSTADLMVIKGRPAFSMTGSFIVSDITKCGFRDVDYGWGKPLYSGLVRAGIDDISGVSYYVPYTNSRGVHGRVVLISLPEEDAMKRKPAELVAPAGPTPHELKLLSDIDDQQALRIHYTVVQIFPYQASMAGKDPAHVIREALSKALVFYYPFAGRLREGPRGKLMVDCTGEGVLFMEADADVTLDHFGVDFLPPFPCFDELLCDVPSSHDGIINSPLLLFQVTRLKCGGFIFVIRVNHTMCDGSGFMQFLKGIAEIAQGAGKPSILPVWCRELLCARDPPRVTYIHPEYNQLPLQDDNKSASFKPCHASFFFGSKEIDAMRFLLPPHIAQSSNTFDVLTACLWRCHTAALHWQNPNQEVRFMCVANARFEPCRLNPPLPEGYYGNAFVLPAAVSTVAKLCGRPLSYALELVKKAKKEASEEYVHSTADLMAIKGRPALSLTGSFIVSDITKSEIRDVDYGWGKPLYIGPDKAGIDDVPGLSYFIPYTNSKGEYGRVVLICLPEEAMKRFEKELHGILQIKDKQKPIKSISNL</sequence>
<evidence type="ECO:0008006" key="5">
    <source>
        <dbReference type="Google" id="ProtNLM"/>
    </source>
</evidence>
<dbReference type="Gene3D" id="3.30.559.10">
    <property type="entry name" value="Chloramphenicol acetyltransferase-like domain"/>
    <property type="match status" value="4"/>
</dbReference>
<evidence type="ECO:0000256" key="2">
    <source>
        <dbReference type="ARBA" id="ARBA00022679"/>
    </source>
</evidence>
<dbReference type="Proteomes" id="UP000289738">
    <property type="component" value="Chromosome A05"/>
</dbReference>
<proteinExistence type="inferred from homology"/>
<dbReference type="InterPro" id="IPR023213">
    <property type="entry name" value="CAT-like_dom_sf"/>
</dbReference>
<protein>
    <recommendedName>
        <fullName evidence="5">Benzyl alcohol O-benzoyltransferase</fullName>
    </recommendedName>
</protein>
<dbReference type="Pfam" id="PF02458">
    <property type="entry name" value="Transferase"/>
    <property type="match status" value="3"/>
</dbReference>
<evidence type="ECO:0000313" key="4">
    <source>
        <dbReference type="Proteomes" id="UP000289738"/>
    </source>
</evidence>
<dbReference type="PANTHER" id="PTHR31147">
    <property type="entry name" value="ACYL TRANSFERASE 4"/>
    <property type="match status" value="1"/>
</dbReference>